<keyword evidence="2" id="KW-0560">Oxidoreductase</keyword>
<protein>
    <submittedName>
        <fullName evidence="2">Quinol monooxygenase YgiN</fullName>
    </submittedName>
</protein>
<proteinExistence type="predicted"/>
<evidence type="ECO:0000313" key="2">
    <source>
        <dbReference type="EMBL" id="MDQ0465644.1"/>
    </source>
</evidence>
<dbReference type="InterPro" id="IPR007138">
    <property type="entry name" value="ABM_dom"/>
</dbReference>
<evidence type="ECO:0000313" key="3">
    <source>
        <dbReference type="Proteomes" id="UP001228905"/>
    </source>
</evidence>
<dbReference type="Pfam" id="PF03992">
    <property type="entry name" value="ABM"/>
    <property type="match status" value="1"/>
</dbReference>
<dbReference type="RefSeq" id="WP_307351140.1">
    <property type="nucleotide sequence ID" value="NZ_JAUSVS010000007.1"/>
</dbReference>
<organism evidence="2 3">
    <name type="scientific">Caulobacter ginsengisoli</name>
    <dbReference type="NCBI Taxonomy" id="400775"/>
    <lineage>
        <taxon>Bacteria</taxon>
        <taxon>Pseudomonadati</taxon>
        <taxon>Pseudomonadota</taxon>
        <taxon>Alphaproteobacteria</taxon>
        <taxon>Caulobacterales</taxon>
        <taxon>Caulobacteraceae</taxon>
        <taxon>Caulobacter</taxon>
    </lineage>
</organism>
<evidence type="ECO:0000259" key="1">
    <source>
        <dbReference type="PROSITE" id="PS51725"/>
    </source>
</evidence>
<keyword evidence="3" id="KW-1185">Reference proteome</keyword>
<dbReference type="GO" id="GO:0004497">
    <property type="term" value="F:monooxygenase activity"/>
    <property type="evidence" value="ECO:0007669"/>
    <property type="project" value="UniProtKB-KW"/>
</dbReference>
<dbReference type="PROSITE" id="PS51725">
    <property type="entry name" value="ABM"/>
    <property type="match status" value="1"/>
</dbReference>
<comment type="caution">
    <text evidence="2">The sequence shown here is derived from an EMBL/GenBank/DDBJ whole genome shotgun (WGS) entry which is preliminary data.</text>
</comment>
<reference evidence="2 3" key="1">
    <citation type="submission" date="2023-07" db="EMBL/GenBank/DDBJ databases">
        <title>Genomic Encyclopedia of Type Strains, Phase IV (KMG-IV): sequencing the most valuable type-strain genomes for metagenomic binning, comparative biology and taxonomic classification.</title>
        <authorList>
            <person name="Goeker M."/>
        </authorList>
    </citation>
    <scope>NUCLEOTIDE SEQUENCE [LARGE SCALE GENOMIC DNA]</scope>
    <source>
        <strain evidence="2 3">DSM 18695</strain>
    </source>
</reference>
<dbReference type="InterPro" id="IPR050744">
    <property type="entry name" value="AI-2_Isomerase_LsrG"/>
</dbReference>
<dbReference type="Proteomes" id="UP001228905">
    <property type="component" value="Unassembled WGS sequence"/>
</dbReference>
<gene>
    <name evidence="2" type="ORF">QO010_003433</name>
</gene>
<dbReference type="SUPFAM" id="SSF54909">
    <property type="entry name" value="Dimeric alpha+beta barrel"/>
    <property type="match status" value="1"/>
</dbReference>
<accession>A0ABU0IX64</accession>
<dbReference type="PANTHER" id="PTHR33336">
    <property type="entry name" value="QUINOL MONOOXYGENASE YGIN-RELATED"/>
    <property type="match status" value="1"/>
</dbReference>
<dbReference type="InterPro" id="IPR011008">
    <property type="entry name" value="Dimeric_a/b-barrel"/>
</dbReference>
<sequence>MILVLGTVRLPVENIEKARSAMAAMVAGSRAEDGCIEYAYSEDLLDPGLIWVTEAWRDRDCLKAHFQTAHMAAWRQVWPSLGIGERNLALYEAGDPEPL</sequence>
<dbReference type="EMBL" id="JAUSVS010000007">
    <property type="protein sequence ID" value="MDQ0465644.1"/>
    <property type="molecule type" value="Genomic_DNA"/>
</dbReference>
<dbReference type="PANTHER" id="PTHR33336:SF15">
    <property type="entry name" value="ABM DOMAIN-CONTAINING PROTEIN"/>
    <property type="match status" value="1"/>
</dbReference>
<dbReference type="Gene3D" id="3.30.70.100">
    <property type="match status" value="1"/>
</dbReference>
<name>A0ABU0IX64_9CAUL</name>
<keyword evidence="2" id="KW-0503">Monooxygenase</keyword>
<feature type="domain" description="ABM" evidence="1">
    <location>
        <begin position="2"/>
        <end position="90"/>
    </location>
</feature>